<protein>
    <submittedName>
        <fullName evidence="3">NAD(P)-dependent oxidoreductase</fullName>
    </submittedName>
</protein>
<dbReference type="Pfam" id="PF01370">
    <property type="entry name" value="Epimerase"/>
    <property type="match status" value="1"/>
</dbReference>
<dbReference type="RefSeq" id="WP_100026148.1">
    <property type="nucleotide sequence ID" value="NZ_CP024704.1"/>
</dbReference>
<sequence>MSLLITGGTGYIGKKLTQKLMGKYNPIYSVGIEELDLQNYVEVLDFLKKNKISKIIHLGWKMENNNEAIYDNIEALNNLLKASEEVQVEKIIFTSTNNVYGTELNGNNFSEEDKTNLDENNKYGISKYLGEELVKYSMNEKACIIRIADVYGPNQNHGNLMKGIISNLENKKNIQLYGEGKRERDYIYIDDVIRGLEFIYENNLTGIFNLGTGVGTSVKRITDIVMDICKNNGINTSLDYVQVNKEDSSKVILNVEKLKNLGFCYNVTIEEGLRKIIEERGIINGKF</sequence>
<dbReference type="InterPro" id="IPR001509">
    <property type="entry name" value="Epimerase_deHydtase"/>
</dbReference>
<dbReference type="AlphaFoldDB" id="A0A2D3PQK5"/>
<name>A0A2D3PQK5_9FUSO</name>
<proteinExistence type="inferred from homology"/>
<dbReference type="Gene3D" id="3.40.50.720">
    <property type="entry name" value="NAD(P)-binding Rossmann-like Domain"/>
    <property type="match status" value="1"/>
</dbReference>
<evidence type="ECO:0000259" key="2">
    <source>
        <dbReference type="Pfam" id="PF01370"/>
    </source>
</evidence>
<dbReference type="PANTHER" id="PTHR43000">
    <property type="entry name" value="DTDP-D-GLUCOSE 4,6-DEHYDRATASE-RELATED"/>
    <property type="match status" value="1"/>
</dbReference>
<reference evidence="3 4" key="1">
    <citation type="submission" date="2017-11" db="EMBL/GenBank/DDBJ databases">
        <title>Genome sequencing of Fusobacterium periodonticum KCOM 2555.</title>
        <authorList>
            <person name="Kook J.-K."/>
            <person name="Park S.-N."/>
            <person name="Lim Y.K."/>
        </authorList>
    </citation>
    <scope>NUCLEOTIDE SEQUENCE [LARGE SCALE GENOMIC DNA]</scope>
    <source>
        <strain evidence="3 4">KCOM 2555</strain>
    </source>
</reference>
<gene>
    <name evidence="3" type="ORF">CTM98_04560</name>
</gene>
<evidence type="ECO:0000256" key="1">
    <source>
        <dbReference type="ARBA" id="ARBA00007637"/>
    </source>
</evidence>
<organism evidence="3 4">
    <name type="scientific">Fusobacterium pseudoperiodonticum</name>
    <dbReference type="NCBI Taxonomy" id="2663009"/>
    <lineage>
        <taxon>Bacteria</taxon>
        <taxon>Fusobacteriati</taxon>
        <taxon>Fusobacteriota</taxon>
        <taxon>Fusobacteriia</taxon>
        <taxon>Fusobacteriales</taxon>
        <taxon>Fusobacteriaceae</taxon>
        <taxon>Fusobacterium</taxon>
    </lineage>
</organism>
<dbReference type="SUPFAM" id="SSF51735">
    <property type="entry name" value="NAD(P)-binding Rossmann-fold domains"/>
    <property type="match status" value="1"/>
</dbReference>
<evidence type="ECO:0000313" key="4">
    <source>
        <dbReference type="Proteomes" id="UP000230781"/>
    </source>
</evidence>
<comment type="similarity">
    <text evidence="1">Belongs to the NAD(P)-dependent epimerase/dehydratase family.</text>
</comment>
<dbReference type="EMBL" id="CP024704">
    <property type="protein sequence ID" value="ATV69982.1"/>
    <property type="molecule type" value="Genomic_DNA"/>
</dbReference>
<dbReference type="Proteomes" id="UP000230781">
    <property type="component" value="Chromosome"/>
</dbReference>
<accession>A0A2D3PQK5</accession>
<dbReference type="InterPro" id="IPR036291">
    <property type="entry name" value="NAD(P)-bd_dom_sf"/>
</dbReference>
<evidence type="ECO:0000313" key="3">
    <source>
        <dbReference type="EMBL" id="ATV69982.1"/>
    </source>
</evidence>
<feature type="domain" description="NAD-dependent epimerase/dehydratase" evidence="2">
    <location>
        <begin position="4"/>
        <end position="211"/>
    </location>
</feature>